<evidence type="ECO:0000313" key="2">
    <source>
        <dbReference type="Proteomes" id="UP001153636"/>
    </source>
</evidence>
<protein>
    <submittedName>
        <fullName evidence="1">Uncharacterized protein</fullName>
    </submittedName>
</protein>
<gene>
    <name evidence="1" type="ORF">PSYICH_LOCUS13014</name>
</gene>
<proteinExistence type="predicted"/>
<name>A0A9P0GF55_9CUCU</name>
<evidence type="ECO:0000313" key="1">
    <source>
        <dbReference type="EMBL" id="CAH1113570.1"/>
    </source>
</evidence>
<dbReference type="EMBL" id="OV651819">
    <property type="protein sequence ID" value="CAH1113570.1"/>
    <property type="molecule type" value="Genomic_DNA"/>
</dbReference>
<dbReference type="AlphaFoldDB" id="A0A9P0GF55"/>
<dbReference type="OrthoDB" id="6773400at2759"/>
<sequence>MGKKESPDTVLKLITMKKCPIKTSPNKDLQLAFVIMLEDHKIILDNKMTPAIKSAKEKALKELTEIYNSNIKPNLDIKQVLKKVNNMNTKIKKITDMKKTGNKKIKLNECKKSFMTYGTEMKIQ</sequence>
<keyword evidence="2" id="KW-1185">Reference proteome</keyword>
<organism evidence="1 2">
    <name type="scientific">Psylliodes chrysocephalus</name>
    <dbReference type="NCBI Taxonomy" id="3402493"/>
    <lineage>
        <taxon>Eukaryota</taxon>
        <taxon>Metazoa</taxon>
        <taxon>Ecdysozoa</taxon>
        <taxon>Arthropoda</taxon>
        <taxon>Hexapoda</taxon>
        <taxon>Insecta</taxon>
        <taxon>Pterygota</taxon>
        <taxon>Neoptera</taxon>
        <taxon>Endopterygota</taxon>
        <taxon>Coleoptera</taxon>
        <taxon>Polyphaga</taxon>
        <taxon>Cucujiformia</taxon>
        <taxon>Chrysomeloidea</taxon>
        <taxon>Chrysomelidae</taxon>
        <taxon>Galerucinae</taxon>
        <taxon>Alticini</taxon>
        <taxon>Psylliodes</taxon>
    </lineage>
</organism>
<reference evidence="1" key="1">
    <citation type="submission" date="2022-01" db="EMBL/GenBank/DDBJ databases">
        <authorList>
            <person name="King R."/>
        </authorList>
    </citation>
    <scope>NUCLEOTIDE SEQUENCE</scope>
</reference>
<dbReference type="Proteomes" id="UP001153636">
    <property type="component" value="Chromosome 7"/>
</dbReference>
<accession>A0A9P0GF55</accession>